<comment type="caution">
    <text evidence="2">The sequence shown here is derived from an EMBL/GenBank/DDBJ whole genome shotgun (WGS) entry which is preliminary data.</text>
</comment>
<accession>A0AAW1WUF6</accession>
<feature type="domain" description="Myb/SANT-like" evidence="1">
    <location>
        <begin position="18"/>
        <end position="114"/>
    </location>
</feature>
<dbReference type="Proteomes" id="UP001457282">
    <property type="component" value="Unassembled WGS sequence"/>
</dbReference>
<reference evidence="2 3" key="1">
    <citation type="journal article" date="2023" name="G3 (Bethesda)">
        <title>A chromosome-length genome assembly and annotation of blackberry (Rubus argutus, cv. 'Hillquist').</title>
        <authorList>
            <person name="Bruna T."/>
            <person name="Aryal R."/>
            <person name="Dudchenko O."/>
            <person name="Sargent D.J."/>
            <person name="Mead D."/>
            <person name="Buti M."/>
            <person name="Cavallini A."/>
            <person name="Hytonen T."/>
            <person name="Andres J."/>
            <person name="Pham M."/>
            <person name="Weisz D."/>
            <person name="Mascagni F."/>
            <person name="Usai G."/>
            <person name="Natali L."/>
            <person name="Bassil N."/>
            <person name="Fernandez G.E."/>
            <person name="Lomsadze A."/>
            <person name="Armour M."/>
            <person name="Olukolu B."/>
            <person name="Poorten T."/>
            <person name="Britton C."/>
            <person name="Davik J."/>
            <person name="Ashrafi H."/>
            <person name="Aiden E.L."/>
            <person name="Borodovsky M."/>
            <person name="Worthington M."/>
        </authorList>
    </citation>
    <scope>NUCLEOTIDE SEQUENCE [LARGE SCALE GENOMIC DNA]</scope>
    <source>
        <strain evidence="2">PI 553951</strain>
    </source>
</reference>
<sequence length="322" mass="37074">MVSNSTTKRRGRGQNKRYWTTKEDSALVESLQELYRDTKWRSVSGFKNGYLTQMEAMMEAKMPGSGIQASPHIESRIKTLKKKYYALAEMLSQSGFGWNDDEMMLVCEESVYDEWVQKRKYASGLYRKPFPYYYILREIYAKARDVGAYVGNADDDQEEFKHEDEDANIDQILGVNDDAAENLNLNVDMNMESQSEGSDEFDISCTLGTPCAQLRRPIQSAPSVSDHGRRVKAKVMEEMNKNVSTMTSKIDALINIFSIDKEVAELQVKLDSELNKIEGLTELQIFRATNILARQYDLLRVFFSMPEERQKTYIRHLLEHGV</sequence>
<evidence type="ECO:0000313" key="2">
    <source>
        <dbReference type="EMBL" id="KAK9927329.1"/>
    </source>
</evidence>
<evidence type="ECO:0000259" key="1">
    <source>
        <dbReference type="Pfam" id="PF12776"/>
    </source>
</evidence>
<dbReference type="EMBL" id="JBEDUW010000005">
    <property type="protein sequence ID" value="KAK9927329.1"/>
    <property type="molecule type" value="Genomic_DNA"/>
</dbReference>
<dbReference type="Pfam" id="PF12776">
    <property type="entry name" value="Myb_DNA-bind_3"/>
    <property type="match status" value="1"/>
</dbReference>
<proteinExistence type="predicted"/>
<dbReference type="PANTHER" id="PTHR46250:SF15">
    <property type="entry name" value="OS01G0523800 PROTEIN"/>
    <property type="match status" value="1"/>
</dbReference>
<name>A0AAW1WUF6_RUBAR</name>
<dbReference type="PANTHER" id="PTHR46250">
    <property type="entry name" value="MYB/SANT-LIKE DNA-BINDING DOMAIN PROTEIN-RELATED"/>
    <property type="match status" value="1"/>
</dbReference>
<keyword evidence="3" id="KW-1185">Reference proteome</keyword>
<dbReference type="AlphaFoldDB" id="A0AAW1WUF6"/>
<protein>
    <recommendedName>
        <fullName evidence="1">Myb/SANT-like domain-containing protein</fullName>
    </recommendedName>
</protein>
<evidence type="ECO:0000313" key="3">
    <source>
        <dbReference type="Proteomes" id="UP001457282"/>
    </source>
</evidence>
<organism evidence="2 3">
    <name type="scientific">Rubus argutus</name>
    <name type="common">Southern blackberry</name>
    <dbReference type="NCBI Taxonomy" id="59490"/>
    <lineage>
        <taxon>Eukaryota</taxon>
        <taxon>Viridiplantae</taxon>
        <taxon>Streptophyta</taxon>
        <taxon>Embryophyta</taxon>
        <taxon>Tracheophyta</taxon>
        <taxon>Spermatophyta</taxon>
        <taxon>Magnoliopsida</taxon>
        <taxon>eudicotyledons</taxon>
        <taxon>Gunneridae</taxon>
        <taxon>Pentapetalae</taxon>
        <taxon>rosids</taxon>
        <taxon>fabids</taxon>
        <taxon>Rosales</taxon>
        <taxon>Rosaceae</taxon>
        <taxon>Rosoideae</taxon>
        <taxon>Rosoideae incertae sedis</taxon>
        <taxon>Rubus</taxon>
    </lineage>
</organism>
<dbReference type="InterPro" id="IPR024752">
    <property type="entry name" value="Myb/SANT-like_dom"/>
</dbReference>
<gene>
    <name evidence="2" type="ORF">M0R45_024517</name>
</gene>